<dbReference type="EMBL" id="UFWD01000001">
    <property type="protein sequence ID" value="SUY25769.1"/>
    <property type="molecule type" value="Genomic_DNA"/>
</dbReference>
<accession>A0A381IDY9</accession>
<evidence type="ECO:0000313" key="1">
    <source>
        <dbReference type="EMBL" id="SUY25769.1"/>
    </source>
</evidence>
<proteinExistence type="predicted"/>
<gene>
    <name evidence="1" type="ORF">NCTC13307_03132</name>
</gene>
<dbReference type="AlphaFoldDB" id="A0A381IDY9"/>
<sequence length="67" mass="8262">MKRSLIEDLKRNINKIEYDMLTKFYLNLTDLNYILDYHKDLLNTKLEDNSRVYTLYLISLINYIKKR</sequence>
<reference evidence="1" key="1">
    <citation type="submission" date="2018-06" db="EMBL/GenBank/DDBJ databases">
        <authorList>
            <consortium name="Pathogen Informatics"/>
            <person name="Doyle S."/>
        </authorList>
    </citation>
    <scope>NUCLEOTIDE SEQUENCE</scope>
    <source>
        <strain evidence="1">NCTC13307</strain>
    </source>
</reference>
<name>A0A381IDY9_CLODI</name>
<organism evidence="1">
    <name type="scientific">Clostridioides difficile</name>
    <name type="common">Peptoclostridium difficile</name>
    <dbReference type="NCBI Taxonomy" id="1496"/>
    <lineage>
        <taxon>Bacteria</taxon>
        <taxon>Bacillati</taxon>
        <taxon>Bacillota</taxon>
        <taxon>Clostridia</taxon>
        <taxon>Peptostreptococcales</taxon>
        <taxon>Peptostreptococcaceae</taxon>
        <taxon>Clostridioides</taxon>
    </lineage>
</organism>
<protein>
    <submittedName>
        <fullName evidence="1">Signaling protein</fullName>
    </submittedName>
</protein>